<evidence type="ECO:0000313" key="1">
    <source>
        <dbReference type="EMBL" id="SHE41778.1"/>
    </source>
</evidence>
<dbReference type="AlphaFoldDB" id="A0A1M4TBM3"/>
<evidence type="ECO:0000313" key="2">
    <source>
        <dbReference type="Proteomes" id="UP000184436"/>
    </source>
</evidence>
<keyword evidence="2" id="KW-1185">Reference proteome</keyword>
<dbReference type="EMBL" id="FQVD01000002">
    <property type="protein sequence ID" value="SHE41778.1"/>
    <property type="molecule type" value="Genomic_DNA"/>
</dbReference>
<reference evidence="1 2" key="1">
    <citation type="submission" date="2016-11" db="EMBL/GenBank/DDBJ databases">
        <authorList>
            <person name="Jaros S."/>
            <person name="Januszkiewicz K."/>
            <person name="Wedrychowicz H."/>
        </authorList>
    </citation>
    <scope>NUCLEOTIDE SEQUENCE [LARGE SCALE GENOMIC DNA]</scope>
    <source>
        <strain evidence="1 2">DSM 26883</strain>
    </source>
</reference>
<sequence>MLSIFRGHPLIFLSKYLMSDNAKKKQIKKIISYYDV</sequence>
<protein>
    <submittedName>
        <fullName evidence="1">Uncharacterized protein</fullName>
    </submittedName>
</protein>
<gene>
    <name evidence="1" type="ORF">SAMN05444349_10270</name>
</gene>
<proteinExistence type="predicted"/>
<organism evidence="1 2">
    <name type="scientific">Bacteroides faecichinchillae</name>
    <dbReference type="NCBI Taxonomy" id="871325"/>
    <lineage>
        <taxon>Bacteria</taxon>
        <taxon>Pseudomonadati</taxon>
        <taxon>Bacteroidota</taxon>
        <taxon>Bacteroidia</taxon>
        <taxon>Bacteroidales</taxon>
        <taxon>Bacteroidaceae</taxon>
        <taxon>Bacteroides</taxon>
    </lineage>
</organism>
<dbReference type="Proteomes" id="UP000184436">
    <property type="component" value="Unassembled WGS sequence"/>
</dbReference>
<accession>A0A1M4TBM3</accession>
<name>A0A1M4TBM3_9BACE</name>